<name>A0A3P7LGF7_STRVU</name>
<dbReference type="PANTHER" id="PTHR10066">
    <property type="entry name" value="BETA-GLUCURONIDASE"/>
    <property type="match status" value="1"/>
</dbReference>
<dbReference type="OrthoDB" id="408532at2759"/>
<dbReference type="GO" id="GO:0019391">
    <property type="term" value="P:glucuronoside catabolic process"/>
    <property type="evidence" value="ECO:0007669"/>
    <property type="project" value="TreeGrafter"/>
</dbReference>
<dbReference type="SUPFAM" id="SSF51445">
    <property type="entry name" value="(Trans)glycosidases"/>
    <property type="match status" value="1"/>
</dbReference>
<comment type="similarity">
    <text evidence="1">Belongs to the glycosyl hydrolase 2 family.</text>
</comment>
<sequence>MKKEKEERKDALNLKENTTEKNLVDYAHALDKTRPVTIVYGPTNFDNDQTADLIDVIGVNRYYGWYIDMGQLDWINQSVYWDISQWSEKYNRPVLVTEYGADSLPGLNQVIPISDALLKNYSIEERRLAGEMIWNFADFMTAMSTRYSSGWQSQRCIYQSTTGKNGCLYTKKPVFIAIRPKEFANLEIGTISCELFIVV</sequence>
<dbReference type="Gene3D" id="3.20.20.80">
    <property type="entry name" value="Glycosidases"/>
    <property type="match status" value="1"/>
</dbReference>
<reference evidence="3 4" key="1">
    <citation type="submission" date="2018-11" db="EMBL/GenBank/DDBJ databases">
        <authorList>
            <consortium name="Pathogen Informatics"/>
        </authorList>
    </citation>
    <scope>NUCLEOTIDE SEQUENCE [LARGE SCALE GENOMIC DNA]</scope>
</reference>
<proteinExistence type="inferred from homology"/>
<dbReference type="Pfam" id="PF02836">
    <property type="entry name" value="Glyco_hydro_2_C"/>
    <property type="match status" value="1"/>
</dbReference>
<dbReference type="InterPro" id="IPR017853">
    <property type="entry name" value="GH"/>
</dbReference>
<evidence type="ECO:0000313" key="3">
    <source>
        <dbReference type="EMBL" id="VDM81665.1"/>
    </source>
</evidence>
<organism evidence="3 4">
    <name type="scientific">Strongylus vulgaris</name>
    <name type="common">Blood worm</name>
    <dbReference type="NCBI Taxonomy" id="40348"/>
    <lineage>
        <taxon>Eukaryota</taxon>
        <taxon>Metazoa</taxon>
        <taxon>Ecdysozoa</taxon>
        <taxon>Nematoda</taxon>
        <taxon>Chromadorea</taxon>
        <taxon>Rhabditida</taxon>
        <taxon>Rhabditina</taxon>
        <taxon>Rhabditomorpha</taxon>
        <taxon>Strongyloidea</taxon>
        <taxon>Strongylidae</taxon>
        <taxon>Strongylus</taxon>
    </lineage>
</organism>
<feature type="domain" description="Glycoside hydrolase family 2 catalytic" evidence="2">
    <location>
        <begin position="21"/>
        <end position="145"/>
    </location>
</feature>
<dbReference type="GO" id="GO:0005615">
    <property type="term" value="C:extracellular space"/>
    <property type="evidence" value="ECO:0007669"/>
    <property type="project" value="TreeGrafter"/>
</dbReference>
<evidence type="ECO:0000256" key="1">
    <source>
        <dbReference type="ARBA" id="ARBA00007401"/>
    </source>
</evidence>
<gene>
    <name evidence="3" type="ORF">SVUK_LOCUS16663</name>
</gene>
<keyword evidence="4" id="KW-1185">Reference proteome</keyword>
<dbReference type="GO" id="GO:0004566">
    <property type="term" value="F:beta-glucuronidase activity"/>
    <property type="evidence" value="ECO:0007669"/>
    <property type="project" value="TreeGrafter"/>
</dbReference>
<dbReference type="GO" id="GO:0030246">
    <property type="term" value="F:carbohydrate binding"/>
    <property type="evidence" value="ECO:0007669"/>
    <property type="project" value="TreeGrafter"/>
</dbReference>
<evidence type="ECO:0000259" key="2">
    <source>
        <dbReference type="Pfam" id="PF02836"/>
    </source>
</evidence>
<dbReference type="InterPro" id="IPR006103">
    <property type="entry name" value="Glyco_hydro_2_cat"/>
</dbReference>
<dbReference type="GO" id="GO:0005975">
    <property type="term" value="P:carbohydrate metabolic process"/>
    <property type="evidence" value="ECO:0007669"/>
    <property type="project" value="InterPro"/>
</dbReference>
<evidence type="ECO:0000313" key="4">
    <source>
        <dbReference type="Proteomes" id="UP000270094"/>
    </source>
</evidence>
<dbReference type="PANTHER" id="PTHR10066:SF67">
    <property type="entry name" value="BETA-GLUCURONIDASE"/>
    <property type="match status" value="1"/>
</dbReference>
<protein>
    <recommendedName>
        <fullName evidence="2">Glycoside hydrolase family 2 catalytic domain-containing protein</fullName>
    </recommendedName>
</protein>
<accession>A0A3P7LGF7</accession>
<dbReference type="Proteomes" id="UP000270094">
    <property type="component" value="Unassembled WGS sequence"/>
</dbReference>
<dbReference type="AlphaFoldDB" id="A0A3P7LGF7"/>
<dbReference type="EMBL" id="UYYB01113983">
    <property type="protein sequence ID" value="VDM81665.1"/>
    <property type="molecule type" value="Genomic_DNA"/>
</dbReference>